<dbReference type="RefSeq" id="WP_341472181.1">
    <property type="nucleotide sequence ID" value="NZ_CP128402.1"/>
</dbReference>
<dbReference type="EMBL" id="JACATZ010000010">
    <property type="protein sequence ID" value="NWJ49163.1"/>
    <property type="molecule type" value="Genomic_DNA"/>
</dbReference>
<dbReference type="InterPro" id="IPR007318">
    <property type="entry name" value="Phopholipid_MeTrfase"/>
</dbReference>
<evidence type="ECO:0000256" key="4">
    <source>
        <dbReference type="ARBA" id="ARBA00023136"/>
    </source>
</evidence>
<reference evidence="7" key="2">
    <citation type="journal article" date="2024" name="Nature">
        <title>Anoxygenic phototroph of the Chloroflexota uses a type I reaction centre.</title>
        <authorList>
            <person name="Tsuji J.M."/>
            <person name="Shaw N.A."/>
            <person name="Nagashima S."/>
            <person name="Venkiteswaran J.J."/>
            <person name="Schiff S.L."/>
            <person name="Watanabe T."/>
            <person name="Fukui M."/>
            <person name="Hanada S."/>
            <person name="Tank M."/>
            <person name="Neufeld J.D."/>
        </authorList>
    </citation>
    <scope>NUCLEOTIDE SEQUENCE</scope>
    <source>
        <strain evidence="7">L227-S17</strain>
        <plasmid evidence="7 9">unnamed2</plasmid>
    </source>
</reference>
<dbReference type="GO" id="GO:0012505">
    <property type="term" value="C:endomembrane system"/>
    <property type="evidence" value="ECO:0007669"/>
    <property type="project" value="UniProtKB-SubCell"/>
</dbReference>
<feature type="transmembrane region" description="Helical" evidence="5">
    <location>
        <begin position="76"/>
        <end position="109"/>
    </location>
</feature>
<dbReference type="Gene3D" id="1.20.120.1630">
    <property type="match status" value="1"/>
</dbReference>
<dbReference type="Proteomes" id="UP000521676">
    <property type="component" value="Unassembled WGS sequence"/>
</dbReference>
<evidence type="ECO:0000256" key="3">
    <source>
        <dbReference type="ARBA" id="ARBA00022989"/>
    </source>
</evidence>
<keyword evidence="7" id="KW-0614">Plasmid</keyword>
<dbReference type="AlphaFoldDB" id="A0A8T7MAX1"/>
<organism evidence="6 8">
    <name type="scientific">Candidatus Chlorohelix allophototropha</name>
    <dbReference type="NCBI Taxonomy" id="3003348"/>
    <lineage>
        <taxon>Bacteria</taxon>
        <taxon>Bacillati</taxon>
        <taxon>Chloroflexota</taxon>
        <taxon>Chloroflexia</taxon>
        <taxon>Candidatus Chloroheliales</taxon>
        <taxon>Candidatus Chloroheliaceae</taxon>
        <taxon>Candidatus Chlorohelix</taxon>
    </lineage>
</organism>
<dbReference type="InterPro" id="IPR052527">
    <property type="entry name" value="Metal_cation-efflux_comp"/>
</dbReference>
<dbReference type="Proteomes" id="UP001431572">
    <property type="component" value="Plasmid unnamed2"/>
</dbReference>
<dbReference type="PANTHER" id="PTHR43847:SF1">
    <property type="entry name" value="BLL3993 PROTEIN"/>
    <property type="match status" value="1"/>
</dbReference>
<name>A0A8T7MAX1_9CHLR</name>
<reference evidence="6 8" key="1">
    <citation type="submission" date="2020-06" db="EMBL/GenBank/DDBJ databases">
        <title>Anoxygenic phototrophic Chloroflexota member uses a Type I reaction center.</title>
        <authorList>
            <person name="Tsuji J.M."/>
            <person name="Shaw N.A."/>
            <person name="Nagashima S."/>
            <person name="Venkiteswaran J."/>
            <person name="Schiff S.L."/>
            <person name="Hanada S."/>
            <person name="Tank M."/>
            <person name="Neufeld J.D."/>
        </authorList>
    </citation>
    <scope>NUCLEOTIDE SEQUENCE [LARGE SCALE GENOMIC DNA]</scope>
    <source>
        <strain evidence="6">L227-S17</strain>
    </source>
</reference>
<sequence>MLGLWTLAVVLVLDSRNGWSSIPVYLIPIGDLLDAAGLILVWLVFRANPFAGATVTVETEQTVISTGPYAHIRHPFYSGLLLVFLGAPVALGSWWGLVLFPALLSIFIWRLRDEESYLAEHLPGYQDYCNKVTHRLIPLIW</sequence>
<keyword evidence="9" id="KW-1185">Reference proteome</keyword>
<keyword evidence="4 5" id="KW-0472">Membrane</keyword>
<keyword evidence="2 5" id="KW-0812">Transmembrane</keyword>
<accession>A0A8T7MAX1</accession>
<evidence type="ECO:0000256" key="5">
    <source>
        <dbReference type="SAM" id="Phobius"/>
    </source>
</evidence>
<comment type="subcellular location">
    <subcellularLocation>
        <location evidence="1">Endomembrane system</location>
        <topology evidence="1">Multi-pass membrane protein</topology>
    </subcellularLocation>
</comment>
<evidence type="ECO:0000313" key="7">
    <source>
        <dbReference type="EMBL" id="WJW70311.1"/>
    </source>
</evidence>
<geneLocation type="plasmid" evidence="7 9">
    <name>unnamed2</name>
</geneLocation>
<gene>
    <name evidence="6" type="ORF">HXX08_25175</name>
    <name evidence="7" type="ORF">OZ401_005042</name>
</gene>
<evidence type="ECO:0000313" key="9">
    <source>
        <dbReference type="Proteomes" id="UP001431572"/>
    </source>
</evidence>
<protein>
    <submittedName>
        <fullName evidence="6">Isoprenylcysteine carboxylmethyltransferase family protein</fullName>
    </submittedName>
</protein>
<dbReference type="Pfam" id="PF04191">
    <property type="entry name" value="PEMT"/>
    <property type="match status" value="1"/>
</dbReference>
<evidence type="ECO:0000313" key="8">
    <source>
        <dbReference type="Proteomes" id="UP000521676"/>
    </source>
</evidence>
<evidence type="ECO:0000256" key="1">
    <source>
        <dbReference type="ARBA" id="ARBA00004127"/>
    </source>
</evidence>
<keyword evidence="3 5" id="KW-1133">Transmembrane helix</keyword>
<dbReference type="PANTHER" id="PTHR43847">
    <property type="entry name" value="BLL3993 PROTEIN"/>
    <property type="match status" value="1"/>
</dbReference>
<dbReference type="EMBL" id="CP128402">
    <property type="protein sequence ID" value="WJW70311.1"/>
    <property type="molecule type" value="Genomic_DNA"/>
</dbReference>
<evidence type="ECO:0000256" key="2">
    <source>
        <dbReference type="ARBA" id="ARBA00022692"/>
    </source>
</evidence>
<evidence type="ECO:0000313" key="6">
    <source>
        <dbReference type="EMBL" id="NWJ49163.1"/>
    </source>
</evidence>
<proteinExistence type="predicted"/>